<reference evidence="3 4" key="1">
    <citation type="submission" date="2017-03" db="EMBL/GenBank/DDBJ databases">
        <title>Genomes of endolithic fungi from Antarctica.</title>
        <authorList>
            <person name="Coleine C."/>
            <person name="Masonjones S."/>
            <person name="Stajich J.E."/>
        </authorList>
    </citation>
    <scope>NUCLEOTIDE SEQUENCE [LARGE SCALE GENOMIC DNA]</scope>
    <source>
        <strain evidence="3 4">CCFEE 6315</strain>
    </source>
</reference>
<gene>
    <name evidence="3" type="ORF">B0A50_08621</name>
</gene>
<dbReference type="Proteomes" id="UP000308549">
    <property type="component" value="Unassembled WGS sequence"/>
</dbReference>
<dbReference type="InterPro" id="IPR006680">
    <property type="entry name" value="Amidohydro-rel"/>
</dbReference>
<dbReference type="Gene3D" id="3.20.20.140">
    <property type="entry name" value="Metal-dependent hydrolases"/>
    <property type="match status" value="1"/>
</dbReference>
<dbReference type="GO" id="GO:0016810">
    <property type="term" value="F:hydrolase activity, acting on carbon-nitrogen (but not peptide) bonds"/>
    <property type="evidence" value="ECO:0007669"/>
    <property type="project" value="InterPro"/>
</dbReference>
<feature type="chain" id="PRO_5020202067" description="Amidohydrolase-related domain-containing protein" evidence="1">
    <location>
        <begin position="16"/>
        <end position="276"/>
    </location>
</feature>
<organism evidence="3 4">
    <name type="scientific">Salinomyces thailandicus</name>
    <dbReference type="NCBI Taxonomy" id="706561"/>
    <lineage>
        <taxon>Eukaryota</taxon>
        <taxon>Fungi</taxon>
        <taxon>Dikarya</taxon>
        <taxon>Ascomycota</taxon>
        <taxon>Pezizomycotina</taxon>
        <taxon>Dothideomycetes</taxon>
        <taxon>Dothideomycetidae</taxon>
        <taxon>Mycosphaerellales</taxon>
        <taxon>Teratosphaeriaceae</taxon>
        <taxon>Salinomyces</taxon>
    </lineage>
</organism>
<dbReference type="Gene3D" id="2.30.40.10">
    <property type="entry name" value="Urease, subunit C, domain 1"/>
    <property type="match status" value="1"/>
</dbReference>
<dbReference type="PANTHER" id="PTHR43135">
    <property type="entry name" value="ALPHA-D-RIBOSE 1-METHYLPHOSPHONATE 5-TRIPHOSPHATE DIPHOSPHATASE"/>
    <property type="match status" value="1"/>
</dbReference>
<feature type="domain" description="Amidohydrolase-related" evidence="2">
    <location>
        <begin position="51"/>
        <end position="252"/>
    </location>
</feature>
<comment type="caution">
    <text evidence="3">The sequence shown here is derived from an EMBL/GenBank/DDBJ whole genome shotgun (WGS) entry which is preliminary data.</text>
</comment>
<dbReference type="PANTHER" id="PTHR43135:SF3">
    <property type="entry name" value="ALPHA-D-RIBOSE 1-METHYLPHOSPHONATE 5-TRIPHOSPHATE DIPHOSPHATASE"/>
    <property type="match status" value="1"/>
</dbReference>
<proteinExistence type="predicted"/>
<sequence>MILLLADCIIVPGEATPYSSASILDPNLIYPDTDVVRFVQYQFNNGSDYTNITAEVNGPSTEQQIQMVKTAHQQYGKQNMTHALSMLAYNQSVESVTDGIQHVPDNGIVLVELIQRILKQGHSPTLKKYFAVSPSSNRTLDHAETNAQHLYQAGVPLIAGTDSVGSLNMNGSMVEVPFALTLHYELQNFVNIVGMSSVEALDAATRDPAKWHRVPDRGSVEVQKRADLFMLNFDPLVNISNTLDIHKAWSAGREASQLYDPAQVKAVPYPATLPDN</sequence>
<dbReference type="AlphaFoldDB" id="A0A4U0TJY4"/>
<name>A0A4U0TJY4_9PEZI</name>
<feature type="signal peptide" evidence="1">
    <location>
        <begin position="1"/>
        <end position="15"/>
    </location>
</feature>
<evidence type="ECO:0000313" key="3">
    <source>
        <dbReference type="EMBL" id="TKA21885.1"/>
    </source>
</evidence>
<dbReference type="SUPFAM" id="SSF51556">
    <property type="entry name" value="Metallo-dependent hydrolases"/>
    <property type="match status" value="1"/>
</dbReference>
<dbReference type="InterPro" id="IPR051781">
    <property type="entry name" value="Metallo-dep_Hydrolase"/>
</dbReference>
<dbReference type="OrthoDB" id="194468at2759"/>
<evidence type="ECO:0000259" key="2">
    <source>
        <dbReference type="Pfam" id="PF01979"/>
    </source>
</evidence>
<protein>
    <recommendedName>
        <fullName evidence="2">Amidohydrolase-related domain-containing protein</fullName>
    </recommendedName>
</protein>
<dbReference type="EMBL" id="NAJL01000095">
    <property type="protein sequence ID" value="TKA21885.1"/>
    <property type="molecule type" value="Genomic_DNA"/>
</dbReference>
<keyword evidence="4" id="KW-1185">Reference proteome</keyword>
<dbReference type="InterPro" id="IPR011059">
    <property type="entry name" value="Metal-dep_hydrolase_composite"/>
</dbReference>
<evidence type="ECO:0000256" key="1">
    <source>
        <dbReference type="SAM" id="SignalP"/>
    </source>
</evidence>
<dbReference type="InterPro" id="IPR032466">
    <property type="entry name" value="Metal_Hydrolase"/>
</dbReference>
<keyword evidence="1" id="KW-0732">Signal</keyword>
<dbReference type="Pfam" id="PF01979">
    <property type="entry name" value="Amidohydro_1"/>
    <property type="match status" value="1"/>
</dbReference>
<accession>A0A4U0TJY4</accession>
<evidence type="ECO:0000313" key="4">
    <source>
        <dbReference type="Proteomes" id="UP000308549"/>
    </source>
</evidence>